<feature type="compositionally biased region" description="Basic residues" evidence="1">
    <location>
        <begin position="9"/>
        <end position="22"/>
    </location>
</feature>
<protein>
    <submittedName>
        <fullName evidence="2">Uncharacterized protein</fullName>
    </submittedName>
</protein>
<accession>A0AAV4RJN3</accession>
<comment type="caution">
    <text evidence="2">The sequence shown here is derived from an EMBL/GenBank/DDBJ whole genome shotgun (WGS) entry which is preliminary data.</text>
</comment>
<gene>
    <name evidence="2" type="ORF">CEXT_60301</name>
</gene>
<evidence type="ECO:0000313" key="2">
    <source>
        <dbReference type="EMBL" id="GIY21655.1"/>
    </source>
</evidence>
<sequence length="78" mass="8952">MNTSSQIPRMRKKQEKRGKGCKVTKEVPPELNYYSYTSKELHNGSHYLCPVFGDRRTIQIDINTGARSKTVLCTKVYA</sequence>
<keyword evidence="3" id="KW-1185">Reference proteome</keyword>
<reference evidence="2 3" key="1">
    <citation type="submission" date="2021-06" db="EMBL/GenBank/DDBJ databases">
        <title>Caerostris extrusa draft genome.</title>
        <authorList>
            <person name="Kono N."/>
            <person name="Arakawa K."/>
        </authorList>
    </citation>
    <scope>NUCLEOTIDE SEQUENCE [LARGE SCALE GENOMIC DNA]</scope>
</reference>
<evidence type="ECO:0000256" key="1">
    <source>
        <dbReference type="SAM" id="MobiDB-lite"/>
    </source>
</evidence>
<proteinExistence type="predicted"/>
<dbReference type="AlphaFoldDB" id="A0AAV4RJN3"/>
<evidence type="ECO:0000313" key="3">
    <source>
        <dbReference type="Proteomes" id="UP001054945"/>
    </source>
</evidence>
<dbReference type="Proteomes" id="UP001054945">
    <property type="component" value="Unassembled WGS sequence"/>
</dbReference>
<organism evidence="2 3">
    <name type="scientific">Caerostris extrusa</name>
    <name type="common">Bark spider</name>
    <name type="synonym">Caerostris bankana</name>
    <dbReference type="NCBI Taxonomy" id="172846"/>
    <lineage>
        <taxon>Eukaryota</taxon>
        <taxon>Metazoa</taxon>
        <taxon>Ecdysozoa</taxon>
        <taxon>Arthropoda</taxon>
        <taxon>Chelicerata</taxon>
        <taxon>Arachnida</taxon>
        <taxon>Araneae</taxon>
        <taxon>Araneomorphae</taxon>
        <taxon>Entelegynae</taxon>
        <taxon>Araneoidea</taxon>
        <taxon>Araneidae</taxon>
        <taxon>Caerostris</taxon>
    </lineage>
</organism>
<feature type="region of interest" description="Disordered" evidence="1">
    <location>
        <begin position="1"/>
        <end position="22"/>
    </location>
</feature>
<name>A0AAV4RJN3_CAEEX</name>
<dbReference type="EMBL" id="BPLR01008045">
    <property type="protein sequence ID" value="GIY21655.1"/>
    <property type="molecule type" value="Genomic_DNA"/>
</dbReference>